<evidence type="ECO:0000313" key="1">
    <source>
        <dbReference type="EMBL" id="QDH88093.1"/>
    </source>
</evidence>
<gene>
    <name evidence="1" type="ORF">H1Rhizo25658_000003</name>
</gene>
<reference evidence="1" key="1">
    <citation type="submission" date="2019-05" db="EMBL/GenBank/DDBJ databases">
        <title>Metatranscriptomic reconstruction reveals RNA viruses with the potential to shape carbon cycling in soil.</title>
        <authorList>
            <person name="Starr E.P."/>
            <person name="Nuccio E."/>
            <person name="Pett-Ridge J."/>
            <person name="Banfield J.F."/>
            <person name="Firestone M.K."/>
        </authorList>
    </citation>
    <scope>NUCLEOTIDE SEQUENCE</scope>
    <source>
        <strain evidence="1">H1_Rhizo_25_scaffold_658</strain>
    </source>
</reference>
<dbReference type="EMBL" id="MN033837">
    <property type="protein sequence ID" value="QDH88093.1"/>
    <property type="molecule type" value="Genomic_RNA"/>
</dbReference>
<accession>A0A514D394</accession>
<proteinExistence type="predicted"/>
<name>A0A514D394_9VIRU</name>
<sequence length="121" mass="12546">MAFADPQSITISGVTTPLPRIGSGIGVGGFSSADSSLVVDVRHAPSRTRTSRTIGITIKKYVADPLRPSDNVPVQATIRLVVNQPVQGFTPADLLAAMTGFINSLTATSNLNITKLLGGEA</sequence>
<protein>
    <submittedName>
        <fullName evidence="1">Uncharacterized protein</fullName>
    </submittedName>
</protein>
<organism evidence="1">
    <name type="scientific">Leviviridae sp</name>
    <dbReference type="NCBI Taxonomy" id="2027243"/>
    <lineage>
        <taxon>Viruses</taxon>
        <taxon>Riboviria</taxon>
        <taxon>Orthornavirae</taxon>
        <taxon>Lenarviricota</taxon>
        <taxon>Leviviricetes</taxon>
        <taxon>Norzivirales</taxon>
        <taxon>Fiersviridae</taxon>
    </lineage>
</organism>